<reference evidence="2 3" key="1">
    <citation type="submission" date="2020-02" db="EMBL/GenBank/DDBJ databases">
        <authorList>
            <person name="Khan S.A."/>
            <person name="Jeon C.O."/>
            <person name="Chun B.H."/>
        </authorList>
    </citation>
    <scope>NUCLEOTIDE SEQUENCE [LARGE SCALE GENOMIC DNA]</scope>
    <source>
        <strain evidence="2 3">H239</strain>
    </source>
</reference>
<evidence type="ECO:0000313" key="2">
    <source>
        <dbReference type="EMBL" id="NGP16877.1"/>
    </source>
</evidence>
<reference evidence="2 3" key="2">
    <citation type="submission" date="2020-03" db="EMBL/GenBank/DDBJ databases">
        <title>Devosia chinhatensis sp. nov., isolated from a hexachlorocyclohexane (HCH) dump site in India.</title>
        <authorList>
            <person name="Kumar M."/>
            <person name="Lal R."/>
        </authorList>
    </citation>
    <scope>NUCLEOTIDE SEQUENCE [LARGE SCALE GENOMIC DNA]</scope>
    <source>
        <strain evidence="2 3">H239</strain>
    </source>
</reference>
<protein>
    <recommendedName>
        <fullName evidence="4">Segregation and condensation protein B</fullName>
    </recommendedName>
</protein>
<evidence type="ECO:0000313" key="3">
    <source>
        <dbReference type="Proteomes" id="UP000474802"/>
    </source>
</evidence>
<gene>
    <name evidence="2" type="ORF">G5575_03510</name>
</gene>
<keyword evidence="3" id="KW-1185">Reference proteome</keyword>
<accession>A0A6M1SAT3</accession>
<name>A0A6M1SAT3_9HYPH</name>
<feature type="region of interest" description="Disordered" evidence="1">
    <location>
        <begin position="1"/>
        <end position="25"/>
    </location>
</feature>
<dbReference type="Proteomes" id="UP000474802">
    <property type="component" value="Unassembled WGS sequence"/>
</dbReference>
<evidence type="ECO:0000256" key="1">
    <source>
        <dbReference type="SAM" id="MobiDB-lite"/>
    </source>
</evidence>
<dbReference type="EMBL" id="JAALFG010000001">
    <property type="protein sequence ID" value="NGP16877.1"/>
    <property type="molecule type" value="Genomic_DNA"/>
</dbReference>
<sequence>MTDDDLTREERATLQSFAGAEQPQDVDPLHFDKLLSMALLEQKEGGPVLTQTGRDYLDERK</sequence>
<dbReference type="AlphaFoldDB" id="A0A6M1SAT3"/>
<evidence type="ECO:0008006" key="4">
    <source>
        <dbReference type="Google" id="ProtNLM"/>
    </source>
</evidence>
<comment type="caution">
    <text evidence="2">The sequence shown here is derived from an EMBL/GenBank/DDBJ whole genome shotgun (WGS) entry which is preliminary data.</text>
</comment>
<proteinExistence type="predicted"/>
<dbReference type="RefSeq" id="WP_164533107.1">
    <property type="nucleotide sequence ID" value="NZ_JAALFG010000001.1"/>
</dbReference>
<organism evidence="2 3">
    <name type="scientific">Devosia aurantiaca</name>
    <dbReference type="NCBI Taxonomy" id="2714858"/>
    <lineage>
        <taxon>Bacteria</taxon>
        <taxon>Pseudomonadati</taxon>
        <taxon>Pseudomonadota</taxon>
        <taxon>Alphaproteobacteria</taxon>
        <taxon>Hyphomicrobiales</taxon>
        <taxon>Devosiaceae</taxon>
        <taxon>Devosia</taxon>
    </lineage>
</organism>